<gene>
    <name evidence="2" type="ORF">K491DRAFT_720160</name>
</gene>
<evidence type="ECO:0000313" key="2">
    <source>
        <dbReference type="EMBL" id="KAF2651077.1"/>
    </source>
</evidence>
<feature type="region of interest" description="Disordered" evidence="1">
    <location>
        <begin position="1"/>
        <end position="23"/>
    </location>
</feature>
<dbReference type="EMBL" id="MU004435">
    <property type="protein sequence ID" value="KAF2651077.1"/>
    <property type="molecule type" value="Genomic_DNA"/>
</dbReference>
<dbReference type="AlphaFoldDB" id="A0A6A6SVJ5"/>
<reference evidence="2" key="1">
    <citation type="journal article" date="2020" name="Stud. Mycol.">
        <title>101 Dothideomycetes genomes: a test case for predicting lifestyles and emergence of pathogens.</title>
        <authorList>
            <person name="Haridas S."/>
            <person name="Albert R."/>
            <person name="Binder M."/>
            <person name="Bloem J."/>
            <person name="Labutti K."/>
            <person name="Salamov A."/>
            <person name="Andreopoulos B."/>
            <person name="Baker S."/>
            <person name="Barry K."/>
            <person name="Bills G."/>
            <person name="Bluhm B."/>
            <person name="Cannon C."/>
            <person name="Castanera R."/>
            <person name="Culley D."/>
            <person name="Daum C."/>
            <person name="Ezra D."/>
            <person name="Gonzalez J."/>
            <person name="Henrissat B."/>
            <person name="Kuo A."/>
            <person name="Liang C."/>
            <person name="Lipzen A."/>
            <person name="Lutzoni F."/>
            <person name="Magnuson J."/>
            <person name="Mondo S."/>
            <person name="Nolan M."/>
            <person name="Ohm R."/>
            <person name="Pangilinan J."/>
            <person name="Park H.-J."/>
            <person name="Ramirez L."/>
            <person name="Alfaro M."/>
            <person name="Sun H."/>
            <person name="Tritt A."/>
            <person name="Yoshinaga Y."/>
            <person name="Zwiers L.-H."/>
            <person name="Turgeon B."/>
            <person name="Goodwin S."/>
            <person name="Spatafora J."/>
            <person name="Crous P."/>
            <person name="Grigoriev I."/>
        </authorList>
    </citation>
    <scope>NUCLEOTIDE SEQUENCE</scope>
    <source>
        <strain evidence="2">CBS 122681</strain>
    </source>
</reference>
<name>A0A6A6SVJ5_9PLEO</name>
<evidence type="ECO:0000313" key="3">
    <source>
        <dbReference type="Proteomes" id="UP000799324"/>
    </source>
</evidence>
<evidence type="ECO:0000256" key="1">
    <source>
        <dbReference type="SAM" id="MobiDB-lite"/>
    </source>
</evidence>
<dbReference type="Proteomes" id="UP000799324">
    <property type="component" value="Unassembled WGS sequence"/>
</dbReference>
<feature type="compositionally biased region" description="Basic and acidic residues" evidence="1">
    <location>
        <begin position="1"/>
        <end position="10"/>
    </location>
</feature>
<evidence type="ECO:0008006" key="4">
    <source>
        <dbReference type="Google" id="ProtNLM"/>
    </source>
</evidence>
<keyword evidence="3" id="KW-1185">Reference proteome</keyword>
<accession>A0A6A6SVJ5</accession>
<protein>
    <recommendedName>
        <fullName evidence="4">Myb-like domain-containing protein</fullName>
    </recommendedName>
</protein>
<feature type="region of interest" description="Disordered" evidence="1">
    <location>
        <begin position="76"/>
        <end position="98"/>
    </location>
</feature>
<sequence>MATSQDKEQQEPSSDALGDAFSVLPPHQNHKVRFEQTSHAGSAALGTDQINVPTMHPEHHTAPAYSNQHLHGVPQGYDNTILPSYDYGPSDASPGLQDHLQIPAQSSSYSRLGSAYTDSASNREEVRYATAPAHHMLSSNQTYHQDQYRHQPPLLPINTPLPELNHRYSGPSYADLRAHRPAVGQLRKWENAMILRGRMERLSDSIIASDIQATVEVVQWRFEDLGEEHLIYTERRASRGAQRLDISHLSTYGQHLPSGCGAYSSLKETPGGEIAPSPNPLVSKRAQLDIGRLPRVDPSEMGAYQPWREVDRALNRGEHLLQGSAYAMTFDTADSPFAETPGDTSSPTYRELLDLHRDNLSNLPKKKEGSWDTYEVEILLQGDQEGIENEIISDVLHRSIRSMENKRKLLKEAATRPPKPPKWDSNTDAKLRDLFDAGRNDGEISDAFGDRAISNIYKRRKVLNLKRETALHSGAKWSHDDMTKLQALVAANATDSDLIKQFPNRTPRAIKDQKSKMRTPNEKQAKRWTAKDRETLLRMVLCGDNDKTISTHFGISGRAVKKQRLEWCVDSSYIWQLLQYDFKTSYRDKADEFRKYLDPGFEPYPDPDFDPSANNVPEADRASFEAEFGAGLQ</sequence>
<organism evidence="2 3">
    <name type="scientific">Lophiostoma macrostomum CBS 122681</name>
    <dbReference type="NCBI Taxonomy" id="1314788"/>
    <lineage>
        <taxon>Eukaryota</taxon>
        <taxon>Fungi</taxon>
        <taxon>Dikarya</taxon>
        <taxon>Ascomycota</taxon>
        <taxon>Pezizomycotina</taxon>
        <taxon>Dothideomycetes</taxon>
        <taxon>Pleosporomycetidae</taxon>
        <taxon>Pleosporales</taxon>
        <taxon>Lophiostomataceae</taxon>
        <taxon>Lophiostoma</taxon>
    </lineage>
</organism>
<proteinExistence type="predicted"/>